<feature type="region of interest" description="Disordered" evidence="6">
    <location>
        <begin position="1"/>
        <end position="31"/>
    </location>
</feature>
<comment type="function">
    <text evidence="4">Protein S19 forms a complex with S13 that binds strongly to the 16S ribosomal RNA.</text>
</comment>
<feature type="region of interest" description="Disordered" evidence="6">
    <location>
        <begin position="151"/>
        <end position="173"/>
    </location>
</feature>
<dbReference type="PANTHER" id="PTHR11880">
    <property type="entry name" value="RIBOSOMAL PROTEIN S19P FAMILY MEMBER"/>
    <property type="match status" value="1"/>
</dbReference>
<name>Q2QAS7_9ARCH</name>
<evidence type="ECO:0000256" key="3">
    <source>
        <dbReference type="ARBA" id="ARBA00023274"/>
    </source>
</evidence>
<dbReference type="InterPro" id="IPR002222">
    <property type="entry name" value="Ribosomal_uS19"/>
</dbReference>
<dbReference type="PIRSF" id="PIRSF002144">
    <property type="entry name" value="Ribosomal_S19"/>
    <property type="match status" value="1"/>
</dbReference>
<accession>Q2QAS7</accession>
<evidence type="ECO:0000313" key="7">
    <source>
        <dbReference type="EMBL" id="ABA61369.1"/>
    </source>
</evidence>
<evidence type="ECO:0000256" key="2">
    <source>
        <dbReference type="ARBA" id="ARBA00022980"/>
    </source>
</evidence>
<dbReference type="PROSITE" id="PS00323">
    <property type="entry name" value="RIBOSOMAL_S19"/>
    <property type="match status" value="1"/>
</dbReference>
<dbReference type="SUPFAM" id="SSF54570">
    <property type="entry name" value="Ribosomal protein S19"/>
    <property type="match status" value="1"/>
</dbReference>
<dbReference type="EMBL" id="DQ156348">
    <property type="protein sequence ID" value="ABA61369.1"/>
    <property type="molecule type" value="Genomic_DNA"/>
</dbReference>
<dbReference type="PANTHER" id="PTHR11880:SF2">
    <property type="entry name" value="SMALL RIBOSOMAL SUBUNIT PROTEIN US19"/>
    <property type="match status" value="1"/>
</dbReference>
<keyword evidence="3 4" id="KW-0687">Ribonucleoprotein</keyword>
<keyword evidence="4" id="KW-0699">rRNA-binding</keyword>
<dbReference type="GO" id="GO:0019843">
    <property type="term" value="F:rRNA binding"/>
    <property type="evidence" value="ECO:0007669"/>
    <property type="project" value="UniProtKB-UniRule"/>
</dbReference>
<dbReference type="Gene3D" id="3.30.860.10">
    <property type="entry name" value="30s Ribosomal Protein S19, Chain A"/>
    <property type="match status" value="1"/>
</dbReference>
<dbReference type="AlphaFoldDB" id="Q2QAS7"/>
<sequence>MGRKKKVMRTPKAARRAARKRRSGVSERRKKEFTYRGLSVEELKALPMFAPDDDPDALSVEAIMPARARRSMSRGYSVGIENGGSNIEEEHFINRLRENPGKTIKTHCRSLYILPEMVGRTIGVHDGRAFKMVEILPEMIGHALGEYASTRRSVTHTGPGVGATRSSKHVALK</sequence>
<reference evidence="7" key="1">
    <citation type="journal article" date="2006" name="Nature">
        <title>Proteorhodopsin lateral gene transfer between marine planktonic Bacteria and Archaea.</title>
        <authorList>
            <person name="Frigaard N.U."/>
            <person name="Martinez A."/>
            <person name="Mincer T.J."/>
            <person name="DeLong E.F."/>
        </authorList>
    </citation>
    <scope>NUCLEOTIDE SEQUENCE</scope>
</reference>
<dbReference type="HAMAP" id="MF_00531">
    <property type="entry name" value="Ribosomal_uS19"/>
    <property type="match status" value="1"/>
</dbReference>
<evidence type="ECO:0000256" key="6">
    <source>
        <dbReference type="SAM" id="MobiDB-lite"/>
    </source>
</evidence>
<dbReference type="GO" id="GO:0003735">
    <property type="term" value="F:structural constituent of ribosome"/>
    <property type="evidence" value="ECO:0007669"/>
    <property type="project" value="InterPro"/>
</dbReference>
<organism evidence="7">
    <name type="scientific">uncultured marine group II euryarchaeote HF70_59C08</name>
    <dbReference type="NCBI Taxonomy" id="347540"/>
    <lineage>
        <taxon>Archaea</taxon>
        <taxon>Methanobacteriati</taxon>
        <taxon>Thermoplasmatota</taxon>
        <taxon>Candidatus Poseidoniia</taxon>
        <taxon>Candidatus Poseidoniales</taxon>
        <taxon>environmental samples</taxon>
    </lineage>
</organism>
<proteinExistence type="inferred from homology"/>
<keyword evidence="2 4" id="KW-0689">Ribosomal protein</keyword>
<dbReference type="Pfam" id="PF00203">
    <property type="entry name" value="Ribosomal_S19"/>
    <property type="match status" value="1"/>
</dbReference>
<keyword evidence="4" id="KW-0694">RNA-binding</keyword>
<dbReference type="GO" id="GO:0006412">
    <property type="term" value="P:translation"/>
    <property type="evidence" value="ECO:0007669"/>
    <property type="project" value="UniProtKB-UniRule"/>
</dbReference>
<gene>
    <name evidence="4" type="primary">rps19p</name>
</gene>
<feature type="compositionally biased region" description="Basic residues" evidence="6">
    <location>
        <begin position="1"/>
        <end position="23"/>
    </location>
</feature>
<evidence type="ECO:0000256" key="1">
    <source>
        <dbReference type="ARBA" id="ARBA00007345"/>
    </source>
</evidence>
<protein>
    <recommendedName>
        <fullName evidence="4">Small ribosomal subunit protein uS19</fullName>
    </recommendedName>
</protein>
<comment type="similarity">
    <text evidence="1 4 5">Belongs to the universal ribosomal protein uS19 family.</text>
</comment>
<dbReference type="PRINTS" id="PR00975">
    <property type="entry name" value="RIBOSOMALS19"/>
</dbReference>
<evidence type="ECO:0000256" key="4">
    <source>
        <dbReference type="HAMAP-Rule" id="MF_00531"/>
    </source>
</evidence>
<dbReference type="InterPro" id="IPR020934">
    <property type="entry name" value="Ribosomal_uS19_CS"/>
</dbReference>
<dbReference type="GO" id="GO:0000028">
    <property type="term" value="P:ribosomal small subunit assembly"/>
    <property type="evidence" value="ECO:0007669"/>
    <property type="project" value="TreeGrafter"/>
</dbReference>
<dbReference type="NCBIfam" id="NF003121">
    <property type="entry name" value="PRK04038.1"/>
    <property type="match status" value="1"/>
</dbReference>
<dbReference type="GO" id="GO:0022627">
    <property type="term" value="C:cytosolic small ribosomal subunit"/>
    <property type="evidence" value="ECO:0007669"/>
    <property type="project" value="TreeGrafter"/>
</dbReference>
<dbReference type="InterPro" id="IPR023575">
    <property type="entry name" value="Ribosomal_uS19_SF"/>
</dbReference>
<evidence type="ECO:0000256" key="5">
    <source>
        <dbReference type="RuleBase" id="RU003485"/>
    </source>
</evidence>